<dbReference type="SMR" id="A0A7M7H9A8"/>
<dbReference type="GeneID" id="100122613"/>
<dbReference type="GO" id="GO:0005783">
    <property type="term" value="C:endoplasmic reticulum"/>
    <property type="evidence" value="ECO:0007669"/>
    <property type="project" value="TreeGrafter"/>
</dbReference>
<evidence type="ECO:0000256" key="2">
    <source>
        <dbReference type="ARBA" id="ARBA00022692"/>
    </source>
</evidence>
<dbReference type="Proteomes" id="UP000002358">
    <property type="component" value="Chromosome 4"/>
</dbReference>
<feature type="transmembrane region" description="Helical" evidence="6">
    <location>
        <begin position="218"/>
        <end position="238"/>
    </location>
</feature>
<reference evidence="7" key="1">
    <citation type="submission" date="2021-01" db="UniProtKB">
        <authorList>
            <consortium name="EnsemblMetazoa"/>
        </authorList>
    </citation>
    <scope>IDENTIFICATION</scope>
</reference>
<feature type="transmembrane region" description="Helical" evidence="6">
    <location>
        <begin position="71"/>
        <end position="89"/>
    </location>
</feature>
<comment type="similarity">
    <text evidence="5">Belongs to the membrane-bound acyltransferase family. HHAT subfamily.</text>
</comment>
<feature type="transmembrane region" description="Helical" evidence="6">
    <location>
        <begin position="258"/>
        <end position="280"/>
    </location>
</feature>
<dbReference type="OrthoDB" id="420606at2759"/>
<dbReference type="InParanoid" id="A0A7M7H9A8"/>
<evidence type="ECO:0000313" key="7">
    <source>
        <dbReference type="EnsemblMetazoa" id="XP_008214801"/>
    </source>
</evidence>
<dbReference type="KEGG" id="nvi:100122613"/>
<dbReference type="PANTHER" id="PTHR13285:SF18">
    <property type="entry name" value="PROTEIN-CYSTEINE N-PALMITOYLTRANSFERASE RASP"/>
    <property type="match status" value="1"/>
</dbReference>
<dbReference type="EnsemblMetazoa" id="XM_032599316">
    <property type="protein sequence ID" value="XP_032455207"/>
    <property type="gene ID" value="LOC100122613"/>
</dbReference>
<feature type="transmembrane region" description="Helical" evidence="6">
    <location>
        <begin position="101"/>
        <end position="116"/>
    </location>
</feature>
<dbReference type="InterPro" id="IPR051085">
    <property type="entry name" value="MB_O-acyltransferase"/>
</dbReference>
<protein>
    <recommendedName>
        <fullName evidence="9">Protein-cysteine N-palmitoyltransferase Rasp</fullName>
    </recommendedName>
</protein>
<proteinExistence type="inferred from homology"/>
<dbReference type="Pfam" id="PF03062">
    <property type="entry name" value="MBOAT"/>
    <property type="match status" value="1"/>
</dbReference>
<keyword evidence="4 6" id="KW-0472">Membrane</keyword>
<dbReference type="InterPro" id="IPR004299">
    <property type="entry name" value="MBOAT_fam"/>
</dbReference>
<accession>A0A7M7H9A8</accession>
<organism evidence="7 8">
    <name type="scientific">Nasonia vitripennis</name>
    <name type="common">Parasitic wasp</name>
    <dbReference type="NCBI Taxonomy" id="7425"/>
    <lineage>
        <taxon>Eukaryota</taxon>
        <taxon>Metazoa</taxon>
        <taxon>Ecdysozoa</taxon>
        <taxon>Arthropoda</taxon>
        <taxon>Hexapoda</taxon>
        <taxon>Insecta</taxon>
        <taxon>Pterygota</taxon>
        <taxon>Neoptera</taxon>
        <taxon>Endopterygota</taxon>
        <taxon>Hymenoptera</taxon>
        <taxon>Apocrita</taxon>
        <taxon>Proctotrupomorpha</taxon>
        <taxon>Chalcidoidea</taxon>
        <taxon>Pteromalidae</taxon>
        <taxon>Pteromalinae</taxon>
        <taxon>Nasonia</taxon>
    </lineage>
</organism>
<dbReference type="RefSeq" id="XP_032455207.1">
    <property type="nucleotide sequence ID" value="XM_032599316.1"/>
</dbReference>
<dbReference type="CTD" id="44098"/>
<comment type="subcellular location">
    <subcellularLocation>
        <location evidence="1">Membrane</location>
        <topology evidence="1">Multi-pass membrane protein</topology>
    </subcellularLocation>
</comment>
<sequence>METTQTMTKLSRFETWLCVAGWSGAVFYSIYCVHLSTDRYFRDYDDAYSDFAPGWSFVKRKVDVSDEEWRIWIPLMFQLVPWIVVQVFVSQCLKILCHNKTLLCSWYAALSVIFLWNYFGLLSTLCTLLLPCISCLLASLRSKVISWIVHTATLALIYYAKVSDVIFREWLMLEDEEYFMLTAAVCWIQLRSISYSIDSIESYKHIDVWGFIQDLLQNLAYCLYLPTLFLGPVILYQQFLDGVNKPFTQWGKEKSLRIFSSLVRYTFWMYFTQLALHYVYFNALRFHPEFVISLRPWAFYGLGYCMGQYFLNKYVVVYGLTSTVCRAEDIDAPPQPKCIGRIHLYSDMWKHFDRGLYKFLLRYIYIPCNPKSAIGKFFASAVCFTFIYLWHGMHLYIFIWAFLNFFGLFIETMAKSISGFFYQNIIGISISPQNKRRLECMISSPLLALSAISNFYFFAGDEIGHMYIYRVFRESWTATATLLLALYGCCQTSTEIKQLEKGKVLNESKDKVKNKIL</sequence>
<dbReference type="AlphaFoldDB" id="A0A7M7H9A8"/>
<keyword evidence="3 6" id="KW-1133">Transmembrane helix</keyword>
<evidence type="ECO:0000256" key="4">
    <source>
        <dbReference type="ARBA" id="ARBA00023136"/>
    </source>
</evidence>
<dbReference type="EnsemblMetazoa" id="XM_008216579">
    <property type="protein sequence ID" value="XP_008214801"/>
    <property type="gene ID" value="LOC100122613"/>
</dbReference>
<name>A0A7M7H9A8_NASVI</name>
<dbReference type="GO" id="GO:0016020">
    <property type="term" value="C:membrane"/>
    <property type="evidence" value="ECO:0007669"/>
    <property type="project" value="UniProtKB-SubCell"/>
</dbReference>
<dbReference type="RefSeq" id="XP_008214801.1">
    <property type="nucleotide sequence ID" value="XM_008216579.4"/>
</dbReference>
<evidence type="ECO:0000256" key="6">
    <source>
        <dbReference type="SAM" id="Phobius"/>
    </source>
</evidence>
<dbReference type="FunCoup" id="A0A7M7H9A8">
    <property type="interactions" value="206"/>
</dbReference>
<evidence type="ECO:0000256" key="1">
    <source>
        <dbReference type="ARBA" id="ARBA00004141"/>
    </source>
</evidence>
<feature type="transmembrane region" description="Helical" evidence="6">
    <location>
        <begin position="147"/>
        <end position="166"/>
    </location>
</feature>
<evidence type="ECO:0000313" key="8">
    <source>
        <dbReference type="Proteomes" id="UP000002358"/>
    </source>
</evidence>
<evidence type="ECO:0000256" key="5">
    <source>
        <dbReference type="ARBA" id="ARBA00038268"/>
    </source>
</evidence>
<dbReference type="PANTHER" id="PTHR13285">
    <property type="entry name" value="ACYLTRANSFERASE"/>
    <property type="match status" value="1"/>
</dbReference>
<keyword evidence="2 6" id="KW-0812">Transmembrane</keyword>
<dbReference type="GO" id="GO:0016409">
    <property type="term" value="F:palmitoyltransferase activity"/>
    <property type="evidence" value="ECO:0007669"/>
    <property type="project" value="TreeGrafter"/>
</dbReference>
<keyword evidence="8" id="KW-1185">Reference proteome</keyword>
<evidence type="ECO:0000256" key="3">
    <source>
        <dbReference type="ARBA" id="ARBA00022989"/>
    </source>
</evidence>
<feature type="transmembrane region" description="Helical" evidence="6">
    <location>
        <begin position="12"/>
        <end position="31"/>
    </location>
</feature>
<evidence type="ECO:0008006" key="9">
    <source>
        <dbReference type="Google" id="ProtNLM"/>
    </source>
</evidence>
<feature type="transmembrane region" description="Helical" evidence="6">
    <location>
        <begin position="397"/>
        <end position="417"/>
    </location>
</feature>